<feature type="region of interest" description="Disordered" evidence="1">
    <location>
        <begin position="57"/>
        <end position="96"/>
    </location>
</feature>
<proteinExistence type="predicted"/>
<dbReference type="EMBL" id="JAEVFJ010000064">
    <property type="protein sequence ID" value="KAH8077417.1"/>
    <property type="molecule type" value="Genomic_DNA"/>
</dbReference>
<evidence type="ECO:0000313" key="3">
    <source>
        <dbReference type="EMBL" id="KAH8077417.1"/>
    </source>
</evidence>
<evidence type="ECO:0000313" key="4">
    <source>
        <dbReference type="Proteomes" id="UP000813824"/>
    </source>
</evidence>
<keyword evidence="2" id="KW-0812">Transmembrane</keyword>
<keyword evidence="2" id="KW-0472">Membrane</keyword>
<feature type="transmembrane region" description="Helical" evidence="2">
    <location>
        <begin position="12"/>
        <end position="29"/>
    </location>
</feature>
<reference evidence="3" key="1">
    <citation type="journal article" date="2021" name="New Phytol.">
        <title>Evolutionary innovations through gain and loss of genes in the ectomycorrhizal Boletales.</title>
        <authorList>
            <person name="Wu G."/>
            <person name="Miyauchi S."/>
            <person name="Morin E."/>
            <person name="Kuo A."/>
            <person name="Drula E."/>
            <person name="Varga T."/>
            <person name="Kohler A."/>
            <person name="Feng B."/>
            <person name="Cao Y."/>
            <person name="Lipzen A."/>
            <person name="Daum C."/>
            <person name="Hundley H."/>
            <person name="Pangilinan J."/>
            <person name="Johnson J."/>
            <person name="Barry K."/>
            <person name="LaButti K."/>
            <person name="Ng V."/>
            <person name="Ahrendt S."/>
            <person name="Min B."/>
            <person name="Choi I.G."/>
            <person name="Park H."/>
            <person name="Plett J.M."/>
            <person name="Magnuson J."/>
            <person name="Spatafora J.W."/>
            <person name="Nagy L.G."/>
            <person name="Henrissat B."/>
            <person name="Grigoriev I.V."/>
            <person name="Yang Z.L."/>
            <person name="Xu J."/>
            <person name="Martin F.M."/>
        </authorList>
    </citation>
    <scope>NUCLEOTIDE SEQUENCE</scope>
    <source>
        <strain evidence="3">KKN 215</strain>
    </source>
</reference>
<name>A0A8K0XJV0_9AGAR</name>
<gene>
    <name evidence="3" type="ORF">BXZ70DRAFT_703762</name>
</gene>
<evidence type="ECO:0000256" key="1">
    <source>
        <dbReference type="SAM" id="MobiDB-lite"/>
    </source>
</evidence>
<dbReference type="OrthoDB" id="3067985at2759"/>
<dbReference type="Proteomes" id="UP000813824">
    <property type="component" value="Unassembled WGS sequence"/>
</dbReference>
<feature type="compositionally biased region" description="Acidic residues" evidence="1">
    <location>
        <begin position="68"/>
        <end position="81"/>
    </location>
</feature>
<comment type="caution">
    <text evidence="3">The sequence shown here is derived from an EMBL/GenBank/DDBJ whole genome shotgun (WGS) entry which is preliminary data.</text>
</comment>
<protein>
    <submittedName>
        <fullName evidence="3">Uncharacterized protein</fullName>
    </submittedName>
</protein>
<dbReference type="AlphaFoldDB" id="A0A8K0XJV0"/>
<keyword evidence="4" id="KW-1185">Reference proteome</keyword>
<evidence type="ECO:0000256" key="2">
    <source>
        <dbReference type="SAM" id="Phobius"/>
    </source>
</evidence>
<sequence length="122" mass="13532">MVASITRIPWFSYGPFHAAMGIMTVRLLLHLHKAVHRLQNMSDPGSTVYMSHRAGPLTVNLKNTGNPDEGEGDRDGDEEQSLDSMPLSSRDSESESVVWPQCLTFGRHGVIDEEVVRQVSVN</sequence>
<accession>A0A8K0XJV0</accession>
<organism evidence="3 4">
    <name type="scientific">Cristinia sonorae</name>
    <dbReference type="NCBI Taxonomy" id="1940300"/>
    <lineage>
        <taxon>Eukaryota</taxon>
        <taxon>Fungi</taxon>
        <taxon>Dikarya</taxon>
        <taxon>Basidiomycota</taxon>
        <taxon>Agaricomycotina</taxon>
        <taxon>Agaricomycetes</taxon>
        <taxon>Agaricomycetidae</taxon>
        <taxon>Agaricales</taxon>
        <taxon>Pleurotineae</taxon>
        <taxon>Stephanosporaceae</taxon>
        <taxon>Cristinia</taxon>
    </lineage>
</organism>
<keyword evidence="2" id="KW-1133">Transmembrane helix</keyword>